<protein>
    <submittedName>
        <fullName evidence="7">D-phenylhydantoinase</fullName>
        <ecNumber evidence="7">3.5.2.-</ecNumber>
    </submittedName>
    <submittedName>
        <fullName evidence="8">Dihydropyrimidinase</fullName>
        <ecNumber evidence="8">3.5.2.2</ecNumber>
    </submittedName>
</protein>
<evidence type="ECO:0000256" key="3">
    <source>
        <dbReference type="ARBA" id="ARBA00022723"/>
    </source>
</evidence>
<dbReference type="GO" id="GO:0004157">
    <property type="term" value="F:dihydropyrimidinase activity"/>
    <property type="evidence" value="ECO:0007669"/>
    <property type="project" value="UniProtKB-EC"/>
</dbReference>
<evidence type="ECO:0000256" key="2">
    <source>
        <dbReference type="ARBA" id="ARBA00008829"/>
    </source>
</evidence>
<gene>
    <name evidence="7" type="primary">hyuA</name>
    <name evidence="8" type="synonym">hydA</name>
    <name evidence="9" type="ORF">DW972_12030</name>
    <name evidence="8" type="ORF">DXD91_09760</name>
    <name evidence="7" type="ORF">ERS852578_00632</name>
</gene>
<dbReference type="InterPro" id="IPR006680">
    <property type="entry name" value="Amidohydro-rel"/>
</dbReference>
<evidence type="ECO:0000256" key="1">
    <source>
        <dbReference type="ARBA" id="ARBA00001947"/>
    </source>
</evidence>
<name>A0A173S3C1_9FIRM</name>
<dbReference type="GO" id="GO:0005829">
    <property type="term" value="C:cytosol"/>
    <property type="evidence" value="ECO:0007669"/>
    <property type="project" value="TreeGrafter"/>
</dbReference>
<dbReference type="InterPro" id="IPR032466">
    <property type="entry name" value="Metal_Hydrolase"/>
</dbReference>
<dbReference type="InterPro" id="IPR011778">
    <property type="entry name" value="Hydantoinase/dihydroPyrase"/>
</dbReference>
<comment type="cofactor">
    <cofactor evidence="1">
        <name>Zn(2+)</name>
        <dbReference type="ChEBI" id="CHEBI:29105"/>
    </cofactor>
</comment>
<evidence type="ECO:0000256" key="5">
    <source>
        <dbReference type="PIRSR" id="PIRSR611778-50"/>
    </source>
</evidence>
<dbReference type="FunFam" id="3.20.20.140:FF:000174">
    <property type="entry name" value="Dihydropyrimidinase-related protein 2"/>
    <property type="match status" value="1"/>
</dbReference>
<sequence>MKWLIKNGTIASEEKTFLADLLLEDDKIIKIDTNIEDAEAKCIDAEGCYVMPGAVDIHTHMDLDVGIARAIDDFYTGTIAAACGGTTTIIDHMAFGPKGCNLMHQVKEYHKLADHNAVVDYGFHGVFQHVNDDILKEMKKVVKDEGITSFKIYMTYDYKLSDEDIVRVLKQAKEDGILITVHCENDGIVSYFRKKFVGEGKTEVRYHPLSRPNEAEAEAVNRMLYLASAIGDAPVYIVHLSTKEGLEEIRQAKKRGQKHIGVETCPQYLLLTDDLYDDSSEGLKAVMAPPLRKPADNEALWDGLKNNEIDTVATDHCPFTFKRQKQQGADDFTKCPSGAPGVEERLSLLYSEGVCKGKISMEQLVKYACTNPAKVGGVYPQKGTLSVGSDADIVIFNPKKKWTMTKKKMYGAADYTCYEGREIEGKIDLVMQRGKILVKDGEFLGERGDGKYLKRGKSSIV</sequence>
<dbReference type="EMBL" id="QSEP01000097">
    <property type="protein sequence ID" value="RGZ79961.1"/>
    <property type="molecule type" value="Genomic_DNA"/>
</dbReference>
<comment type="PTM">
    <text evidence="5">Carbamylation allows a single lysine to coordinate two divalent metal cations.</text>
</comment>
<keyword evidence="3" id="KW-0479">Metal-binding</keyword>
<accession>A0A173S3C1</accession>
<dbReference type="Gene3D" id="2.30.40.10">
    <property type="entry name" value="Urease, subunit C, domain 1"/>
    <property type="match status" value="1"/>
</dbReference>
<dbReference type="EC" id="3.5.2.2" evidence="8"/>
<dbReference type="SUPFAM" id="SSF51556">
    <property type="entry name" value="Metallo-dependent hydrolases"/>
    <property type="match status" value="1"/>
</dbReference>
<dbReference type="GeneID" id="75048379"/>
<feature type="domain" description="Amidohydrolase-related" evidence="6">
    <location>
        <begin position="49"/>
        <end position="436"/>
    </location>
</feature>
<dbReference type="AlphaFoldDB" id="A0A173S3C1"/>
<organism evidence="7 10">
    <name type="scientific">Anaerobutyricum hallii</name>
    <dbReference type="NCBI Taxonomy" id="39488"/>
    <lineage>
        <taxon>Bacteria</taxon>
        <taxon>Bacillati</taxon>
        <taxon>Bacillota</taxon>
        <taxon>Clostridia</taxon>
        <taxon>Lachnospirales</taxon>
        <taxon>Lachnospiraceae</taxon>
        <taxon>Anaerobutyricum</taxon>
    </lineage>
</organism>
<reference evidence="7 10" key="1">
    <citation type="submission" date="2015-09" db="EMBL/GenBank/DDBJ databases">
        <authorList>
            <consortium name="Pathogen Informatics"/>
        </authorList>
    </citation>
    <scope>NUCLEOTIDE SEQUENCE [LARGE SCALE GENOMIC DNA]</scope>
    <source>
        <strain evidence="7 10">2789STDY5834966</strain>
    </source>
</reference>
<dbReference type="Proteomes" id="UP000262524">
    <property type="component" value="Unassembled WGS sequence"/>
</dbReference>
<comment type="similarity">
    <text evidence="2">Belongs to the metallo-dependent hydrolases superfamily. Hydantoinase/dihydropyrimidinase family.</text>
</comment>
<dbReference type="InterPro" id="IPR050378">
    <property type="entry name" value="Metallo-dep_Hydrolases_sf"/>
</dbReference>
<evidence type="ECO:0000313" key="8">
    <source>
        <dbReference type="EMBL" id="RGI85927.1"/>
    </source>
</evidence>
<dbReference type="OrthoDB" id="9765462at2"/>
<dbReference type="PANTHER" id="PTHR11647:SF1">
    <property type="entry name" value="COLLAPSIN RESPONSE MEDIATOR PROTEIN"/>
    <property type="match status" value="1"/>
</dbReference>
<evidence type="ECO:0000313" key="12">
    <source>
        <dbReference type="Proteomes" id="UP000286561"/>
    </source>
</evidence>
<proteinExistence type="inferred from homology"/>
<feature type="modified residue" description="N6-carboxylysine" evidence="5">
    <location>
        <position position="151"/>
    </location>
</feature>
<dbReference type="Proteomes" id="UP000095390">
    <property type="component" value="Unassembled WGS sequence"/>
</dbReference>
<dbReference type="SUPFAM" id="SSF51338">
    <property type="entry name" value="Composite domain of metallo-dependent hydrolases"/>
    <property type="match status" value="1"/>
</dbReference>
<dbReference type="Proteomes" id="UP000286561">
    <property type="component" value="Unassembled WGS sequence"/>
</dbReference>
<dbReference type="CDD" id="cd01314">
    <property type="entry name" value="D-HYD"/>
    <property type="match status" value="1"/>
</dbReference>
<evidence type="ECO:0000313" key="10">
    <source>
        <dbReference type="Proteomes" id="UP000095390"/>
    </source>
</evidence>
<dbReference type="Pfam" id="PF01979">
    <property type="entry name" value="Amidohydro_1"/>
    <property type="match status" value="1"/>
</dbReference>
<dbReference type="EMBL" id="QSOE01000063">
    <property type="protein sequence ID" value="RGI85927.1"/>
    <property type="molecule type" value="Genomic_DNA"/>
</dbReference>
<keyword evidence="4 7" id="KW-0378">Hydrolase</keyword>
<evidence type="ECO:0000313" key="11">
    <source>
        <dbReference type="Proteomes" id="UP000262524"/>
    </source>
</evidence>
<dbReference type="Gene3D" id="3.20.20.140">
    <property type="entry name" value="Metal-dependent hydrolases"/>
    <property type="match status" value="1"/>
</dbReference>
<dbReference type="EC" id="3.5.2.-" evidence="7"/>
<evidence type="ECO:0000313" key="7">
    <source>
        <dbReference type="EMBL" id="CUM84760.1"/>
    </source>
</evidence>
<evidence type="ECO:0000313" key="9">
    <source>
        <dbReference type="EMBL" id="RGZ79961.1"/>
    </source>
</evidence>
<evidence type="ECO:0000256" key="4">
    <source>
        <dbReference type="ARBA" id="ARBA00022801"/>
    </source>
</evidence>
<dbReference type="NCBIfam" id="TIGR02033">
    <property type="entry name" value="D-hydantoinase"/>
    <property type="match status" value="1"/>
</dbReference>
<dbReference type="InterPro" id="IPR011059">
    <property type="entry name" value="Metal-dep_hydrolase_composite"/>
</dbReference>
<reference evidence="11 12" key="2">
    <citation type="submission" date="2018-08" db="EMBL/GenBank/DDBJ databases">
        <title>A genome reference for cultivated species of the human gut microbiota.</title>
        <authorList>
            <person name="Zou Y."/>
            <person name="Xue W."/>
            <person name="Luo G."/>
        </authorList>
    </citation>
    <scope>NUCLEOTIDE SEQUENCE [LARGE SCALE GENOMIC DNA]</scope>
    <source>
        <strain evidence="9 12">AM48-23BH</strain>
        <strain evidence="8 11">TM10-1AC</strain>
    </source>
</reference>
<dbReference type="RefSeq" id="WP_022170435.1">
    <property type="nucleotide sequence ID" value="NZ_CAKXER010000031.1"/>
</dbReference>
<dbReference type="PANTHER" id="PTHR11647">
    <property type="entry name" value="HYDRANTOINASE/DIHYDROPYRIMIDINASE FAMILY MEMBER"/>
    <property type="match status" value="1"/>
</dbReference>
<evidence type="ECO:0000259" key="6">
    <source>
        <dbReference type="Pfam" id="PF01979"/>
    </source>
</evidence>
<dbReference type="GO" id="GO:0046872">
    <property type="term" value="F:metal ion binding"/>
    <property type="evidence" value="ECO:0007669"/>
    <property type="project" value="UniProtKB-KW"/>
</dbReference>
<dbReference type="EMBL" id="CYYC01000005">
    <property type="protein sequence ID" value="CUM84760.1"/>
    <property type="molecule type" value="Genomic_DNA"/>
</dbReference>